<protein>
    <recommendedName>
        <fullName evidence="1">Heterokaryon incompatibility domain-containing protein</fullName>
    </recommendedName>
</protein>
<sequence>MAQTLHSEFSTSSEMSTDMCDECRQIGSTVASRMIFGSLKNSCMTLIRIRSSFKSMIATAGNGCPSCKFFLAQFERGPDSSPPWERGHTELPVFLRLRHLYNSRRYFCDAYLEVLNLQANLIRVVPSPWLHICAQPDDPLAANISGRYPSSTPIDETCLSTITQWVDTCVVNHPSCTPEASKDWNMPTRVIDVGLPTSSSNVRLIATSEDQIEPWIALSYCWGTDTEFFKTTMANVDDLQGSIDFGSLPRTVQDAIKVTRRLNYRYLWVDALCIIQDDPSDKLREIDNMRNIYRNATLTIAADNSGSVNDGFLRDRQFSFPAFASFRYSDAEGNSLGCFMLSEPFHDRNYGSALDHRGWALQELIISPRTSHFGRQQLFWNCQTRFCSEAEPTLAHTMHTERKPSLYPNIKSFFLGAYARDNYITTSLRVSPVHRSNWMLERWYSIVEDYEKRLLSDGDDLFPAIAGLAEEIERQTEQSTPQCCIEHLLGAGPQLHGLNHTSQRSQAPIFGLPKSRSIEDLLPPPYLHCKLIEVCIQHKGDKIFSQPRVGSFITIRSMWTLADQWQNRQAPFFNRPDTGSWDPVKASTWRQFKDIPEPLPFPGQIVCDLDSMYNPTEDPDPPFPPSTGFLLISEYPIRGEYFDKRLFLPSILWCLVLESRPHGQGGFVRKGVVRIPRKETYPPEPILKLDINLAFCDTVDGFTYRPRKHWCFLAEIIDIENSSVCALSAATRYTVATLYAQQHDFLDFTTGIRQEEYCGIKFFPAALDELLRLSDRVHQYSTELDGKRICHGCDEKKTSFQKCAKYSLFWYWNKVRVTGRIFAPSSSDVSLARPMAGMVEATSMIDHFEDFVKFPLHDTSTEVVTLEADRADPAMCGDDYSAGSGVEAMKTTIDNKQGKEGNYSLELEDLLKDIDFNSTTDSGPTRQIQDLKNWPFVGKTPVPSLVGPCTS</sequence>
<organism evidence="2 3">
    <name type="scientific">Oidiodendron maius (strain Zn)</name>
    <dbReference type="NCBI Taxonomy" id="913774"/>
    <lineage>
        <taxon>Eukaryota</taxon>
        <taxon>Fungi</taxon>
        <taxon>Dikarya</taxon>
        <taxon>Ascomycota</taxon>
        <taxon>Pezizomycotina</taxon>
        <taxon>Leotiomycetes</taxon>
        <taxon>Leotiomycetes incertae sedis</taxon>
        <taxon>Myxotrichaceae</taxon>
        <taxon>Oidiodendron</taxon>
    </lineage>
</organism>
<name>A0A0C3G9P0_OIDMZ</name>
<feature type="domain" description="Heterokaryon incompatibility" evidence="1">
    <location>
        <begin position="215"/>
        <end position="363"/>
    </location>
</feature>
<proteinExistence type="predicted"/>
<dbReference type="OrthoDB" id="265717at2759"/>
<dbReference type="PANTHER" id="PTHR33112:SF16">
    <property type="entry name" value="HETEROKARYON INCOMPATIBILITY DOMAIN-CONTAINING PROTEIN"/>
    <property type="match status" value="1"/>
</dbReference>
<evidence type="ECO:0000313" key="3">
    <source>
        <dbReference type="Proteomes" id="UP000054321"/>
    </source>
</evidence>
<keyword evidence="3" id="KW-1185">Reference proteome</keyword>
<evidence type="ECO:0000259" key="1">
    <source>
        <dbReference type="Pfam" id="PF06985"/>
    </source>
</evidence>
<reference evidence="3" key="2">
    <citation type="submission" date="2015-01" db="EMBL/GenBank/DDBJ databases">
        <title>Evolutionary Origins and Diversification of the Mycorrhizal Mutualists.</title>
        <authorList>
            <consortium name="DOE Joint Genome Institute"/>
            <consortium name="Mycorrhizal Genomics Consortium"/>
            <person name="Kohler A."/>
            <person name="Kuo A."/>
            <person name="Nagy L.G."/>
            <person name="Floudas D."/>
            <person name="Copeland A."/>
            <person name="Barry K.W."/>
            <person name="Cichocki N."/>
            <person name="Veneault-Fourrey C."/>
            <person name="LaButti K."/>
            <person name="Lindquist E.A."/>
            <person name="Lipzen A."/>
            <person name="Lundell T."/>
            <person name="Morin E."/>
            <person name="Murat C."/>
            <person name="Riley R."/>
            <person name="Ohm R."/>
            <person name="Sun H."/>
            <person name="Tunlid A."/>
            <person name="Henrissat B."/>
            <person name="Grigoriev I.V."/>
            <person name="Hibbett D.S."/>
            <person name="Martin F."/>
        </authorList>
    </citation>
    <scope>NUCLEOTIDE SEQUENCE [LARGE SCALE GENOMIC DNA]</scope>
    <source>
        <strain evidence="3">Zn</strain>
    </source>
</reference>
<reference evidence="2 3" key="1">
    <citation type="submission" date="2014-04" db="EMBL/GenBank/DDBJ databases">
        <authorList>
            <consortium name="DOE Joint Genome Institute"/>
            <person name="Kuo A."/>
            <person name="Martino E."/>
            <person name="Perotto S."/>
            <person name="Kohler A."/>
            <person name="Nagy L.G."/>
            <person name="Floudas D."/>
            <person name="Copeland A."/>
            <person name="Barry K.W."/>
            <person name="Cichocki N."/>
            <person name="Veneault-Fourrey C."/>
            <person name="LaButti K."/>
            <person name="Lindquist E.A."/>
            <person name="Lipzen A."/>
            <person name="Lundell T."/>
            <person name="Morin E."/>
            <person name="Murat C."/>
            <person name="Sun H."/>
            <person name="Tunlid A."/>
            <person name="Henrissat B."/>
            <person name="Grigoriev I.V."/>
            <person name="Hibbett D.S."/>
            <person name="Martin F."/>
            <person name="Nordberg H.P."/>
            <person name="Cantor M.N."/>
            <person name="Hua S.X."/>
        </authorList>
    </citation>
    <scope>NUCLEOTIDE SEQUENCE [LARGE SCALE GENOMIC DNA]</scope>
    <source>
        <strain evidence="2 3">Zn</strain>
    </source>
</reference>
<dbReference type="HOGENOM" id="CLU_309743_0_0_1"/>
<dbReference type="EMBL" id="KN832902">
    <property type="protein sequence ID" value="KIM92915.1"/>
    <property type="molecule type" value="Genomic_DNA"/>
</dbReference>
<dbReference type="InParanoid" id="A0A0C3G9P0"/>
<accession>A0A0C3G9P0</accession>
<dbReference type="InterPro" id="IPR010730">
    <property type="entry name" value="HET"/>
</dbReference>
<gene>
    <name evidence="2" type="ORF">OIDMADRAFT_184937</name>
</gene>
<dbReference type="AlphaFoldDB" id="A0A0C3G9P0"/>
<dbReference type="Proteomes" id="UP000054321">
    <property type="component" value="Unassembled WGS sequence"/>
</dbReference>
<dbReference type="PANTHER" id="PTHR33112">
    <property type="entry name" value="DOMAIN PROTEIN, PUTATIVE-RELATED"/>
    <property type="match status" value="1"/>
</dbReference>
<dbReference type="Pfam" id="PF06985">
    <property type="entry name" value="HET"/>
    <property type="match status" value="1"/>
</dbReference>
<evidence type="ECO:0000313" key="2">
    <source>
        <dbReference type="EMBL" id="KIM92915.1"/>
    </source>
</evidence>